<organism evidence="1 2">
    <name type="scientific">Algimonas ampicilliniresistens</name>
    <dbReference type="NCBI Taxonomy" id="1298735"/>
    <lineage>
        <taxon>Bacteria</taxon>
        <taxon>Pseudomonadati</taxon>
        <taxon>Pseudomonadota</taxon>
        <taxon>Alphaproteobacteria</taxon>
        <taxon>Maricaulales</taxon>
        <taxon>Robiginitomaculaceae</taxon>
        <taxon>Algimonas</taxon>
    </lineage>
</organism>
<dbReference type="PANTHER" id="PTHR10443">
    <property type="entry name" value="MICROSOMAL DIPEPTIDASE"/>
    <property type="match status" value="1"/>
</dbReference>
<protein>
    <submittedName>
        <fullName evidence="1">Peptidase M19</fullName>
    </submittedName>
</protein>
<dbReference type="PROSITE" id="PS51365">
    <property type="entry name" value="RENAL_DIPEPTIDASE_2"/>
    <property type="match status" value="1"/>
</dbReference>
<accession>A0ABQ5V9P8</accession>
<dbReference type="InterPro" id="IPR032466">
    <property type="entry name" value="Metal_Hydrolase"/>
</dbReference>
<dbReference type="RefSeq" id="WP_284389457.1">
    <property type="nucleotide sequence ID" value="NZ_BSNK01000002.1"/>
</dbReference>
<dbReference type="Gene3D" id="1.10.287.650">
    <property type="entry name" value="L27 domain"/>
    <property type="match status" value="1"/>
</dbReference>
<evidence type="ECO:0000313" key="1">
    <source>
        <dbReference type="EMBL" id="GLQ23732.1"/>
    </source>
</evidence>
<reference evidence="1" key="2">
    <citation type="submission" date="2023-01" db="EMBL/GenBank/DDBJ databases">
        <title>Draft genome sequence of Algimonas ampicilliniresistens strain NBRC 108219.</title>
        <authorList>
            <person name="Sun Q."/>
            <person name="Mori K."/>
        </authorList>
    </citation>
    <scope>NUCLEOTIDE SEQUENCE</scope>
    <source>
        <strain evidence="1">NBRC 108219</strain>
    </source>
</reference>
<reference evidence="1" key="1">
    <citation type="journal article" date="2014" name="Int. J. Syst. Evol. Microbiol.">
        <title>Complete genome of a new Firmicutes species belonging to the dominant human colonic microbiota ('Ruminococcus bicirculans') reveals two chromosomes and a selective capacity to utilize plant glucans.</title>
        <authorList>
            <consortium name="NISC Comparative Sequencing Program"/>
            <person name="Wegmann U."/>
            <person name="Louis P."/>
            <person name="Goesmann A."/>
            <person name="Henrissat B."/>
            <person name="Duncan S.H."/>
            <person name="Flint H.J."/>
        </authorList>
    </citation>
    <scope>NUCLEOTIDE SEQUENCE</scope>
    <source>
        <strain evidence="1">NBRC 108219</strain>
    </source>
</reference>
<dbReference type="PANTHER" id="PTHR10443:SF12">
    <property type="entry name" value="DIPEPTIDASE"/>
    <property type="match status" value="1"/>
</dbReference>
<dbReference type="InterPro" id="IPR008257">
    <property type="entry name" value="Pept_M19"/>
</dbReference>
<dbReference type="EMBL" id="BSNK01000002">
    <property type="protein sequence ID" value="GLQ23732.1"/>
    <property type="molecule type" value="Genomic_DNA"/>
</dbReference>
<sequence length="405" mass="43205">MTLKLHHSLLISAALLAACATLPEPKSATEIHDQTLTLDTHIDIPLTYMTEIDPTGPTELQVDLPKLAAGKLDSGFWIVYTPQGEMTEAGYAAALDIARTRVTAIEALTDTHSDDFELALTADDVRRIVGEGKHAVLIGMENAFPLGPDLSTLDHWAEHGVRYMGLTHFGNNQFGDSSNPHAERDGGVGKWGGLSPLGRELVERLNDRGIMVDVSHTGKKTMMQAADLSRTPIIASHSGVKAVADSARNLDDEQLRKIAEVNGVAQMVALGAYVKVQTPEQVAATEAAAIEFGISSRAEYNALSKEKQAEVDARREMIAAMEPEATVADFVDHIDHAVSVAGINHVGIASDFDGGGGVDGWRDASETEAVTAELVARGYSEADIAKIWGGNLLRVMEAVEAGALN</sequence>
<dbReference type="Proteomes" id="UP001161391">
    <property type="component" value="Unassembled WGS sequence"/>
</dbReference>
<evidence type="ECO:0000313" key="2">
    <source>
        <dbReference type="Proteomes" id="UP001161391"/>
    </source>
</evidence>
<dbReference type="Pfam" id="PF01244">
    <property type="entry name" value="Peptidase_M19"/>
    <property type="match status" value="1"/>
</dbReference>
<dbReference type="Gene3D" id="3.20.20.140">
    <property type="entry name" value="Metal-dependent hydrolases"/>
    <property type="match status" value="1"/>
</dbReference>
<dbReference type="CDD" id="cd01301">
    <property type="entry name" value="rDP_like"/>
    <property type="match status" value="1"/>
</dbReference>
<dbReference type="PROSITE" id="PS51257">
    <property type="entry name" value="PROKAR_LIPOPROTEIN"/>
    <property type="match status" value="1"/>
</dbReference>
<keyword evidence="2" id="KW-1185">Reference proteome</keyword>
<gene>
    <name evidence="1" type="ORF">GCM10007853_16060</name>
</gene>
<name>A0ABQ5V9P8_9PROT</name>
<proteinExistence type="predicted"/>
<comment type="caution">
    <text evidence="1">The sequence shown here is derived from an EMBL/GenBank/DDBJ whole genome shotgun (WGS) entry which is preliminary data.</text>
</comment>
<dbReference type="SUPFAM" id="SSF51556">
    <property type="entry name" value="Metallo-dependent hydrolases"/>
    <property type="match status" value="1"/>
</dbReference>